<gene>
    <name evidence="1" type="ORF">HaLaN_07335</name>
</gene>
<dbReference type="AlphaFoldDB" id="A0A699YYU4"/>
<reference evidence="1 2" key="1">
    <citation type="submission" date="2020-02" db="EMBL/GenBank/DDBJ databases">
        <title>Draft genome sequence of Haematococcus lacustris strain NIES-144.</title>
        <authorList>
            <person name="Morimoto D."/>
            <person name="Nakagawa S."/>
            <person name="Yoshida T."/>
            <person name="Sawayama S."/>
        </authorList>
    </citation>
    <scope>NUCLEOTIDE SEQUENCE [LARGE SCALE GENOMIC DNA]</scope>
    <source>
        <strain evidence="1 2">NIES-144</strain>
    </source>
</reference>
<accession>A0A699YYU4</accession>
<keyword evidence="2" id="KW-1185">Reference proteome</keyword>
<dbReference type="EMBL" id="BLLF01000435">
    <property type="protein sequence ID" value="GFH11779.1"/>
    <property type="molecule type" value="Genomic_DNA"/>
</dbReference>
<name>A0A699YYU4_HAELA</name>
<evidence type="ECO:0000313" key="2">
    <source>
        <dbReference type="Proteomes" id="UP000485058"/>
    </source>
</evidence>
<proteinExistence type="predicted"/>
<organism evidence="1 2">
    <name type="scientific">Haematococcus lacustris</name>
    <name type="common">Green alga</name>
    <name type="synonym">Haematococcus pluvialis</name>
    <dbReference type="NCBI Taxonomy" id="44745"/>
    <lineage>
        <taxon>Eukaryota</taxon>
        <taxon>Viridiplantae</taxon>
        <taxon>Chlorophyta</taxon>
        <taxon>core chlorophytes</taxon>
        <taxon>Chlorophyceae</taxon>
        <taxon>CS clade</taxon>
        <taxon>Chlamydomonadales</taxon>
        <taxon>Haematococcaceae</taxon>
        <taxon>Haematococcus</taxon>
    </lineage>
</organism>
<protein>
    <submittedName>
        <fullName evidence="1">Uncharacterized protein</fullName>
    </submittedName>
</protein>
<comment type="caution">
    <text evidence="1">The sequence shown here is derived from an EMBL/GenBank/DDBJ whole genome shotgun (WGS) entry which is preliminary data.</text>
</comment>
<sequence>MSTLVPEQLRSAVFNLISFFSRLAYQVGDPWDQPGITLWSAHGYNYTDVKAYGSTLTLTRGLCGVLFPCTWHGRLPPTLLPDPCDRAKA</sequence>
<dbReference type="Proteomes" id="UP000485058">
    <property type="component" value="Unassembled WGS sequence"/>
</dbReference>
<evidence type="ECO:0000313" key="1">
    <source>
        <dbReference type="EMBL" id="GFH11779.1"/>
    </source>
</evidence>